<reference evidence="4 5" key="1">
    <citation type="submission" date="2019-04" db="EMBL/GenBank/DDBJ databases">
        <title>Genomic characterization of Staphylococcus petrasii strains.</title>
        <authorList>
            <person name="Vrbovska V."/>
            <person name="Kovarovic V."/>
            <person name="Maslanova I."/>
            <person name="Indrakova A."/>
            <person name="Petras P."/>
            <person name="Sedo O."/>
            <person name="Svec P."/>
            <person name="Fisarova L."/>
            <person name="Sedlacek I."/>
            <person name="Doskar J."/>
            <person name="Pantucek R."/>
        </authorList>
    </citation>
    <scope>NUCLEOTIDE SEQUENCE [LARGE SCALE GENOMIC DNA]</scope>
    <source>
        <strain evidence="4 5">CCM 8529</strain>
    </source>
</reference>
<dbReference type="RefSeq" id="WP_126565504.1">
    <property type="nucleotide sequence ID" value="NZ_BMCY01000002.1"/>
</dbReference>
<accession>A0A4Z1BXX3</accession>
<evidence type="ECO:0000256" key="2">
    <source>
        <dbReference type="SAM" id="MobiDB-lite"/>
    </source>
</evidence>
<organism evidence="4 5">
    <name type="scientific">Staphylococcus pragensis</name>
    <dbReference type="NCBI Taxonomy" id="1611836"/>
    <lineage>
        <taxon>Bacteria</taxon>
        <taxon>Bacillati</taxon>
        <taxon>Bacillota</taxon>
        <taxon>Bacilli</taxon>
        <taxon>Bacillales</taxon>
        <taxon>Staphylococcaceae</taxon>
        <taxon>Staphylococcus</taxon>
    </lineage>
</organism>
<evidence type="ECO:0000313" key="5">
    <source>
        <dbReference type="Proteomes" id="UP000297459"/>
    </source>
</evidence>
<comment type="caution">
    <text evidence="4">The sequence shown here is derived from an EMBL/GenBank/DDBJ whole genome shotgun (WGS) entry which is preliminary data.</text>
</comment>
<feature type="compositionally biased region" description="Low complexity" evidence="2">
    <location>
        <begin position="109"/>
        <end position="137"/>
    </location>
</feature>
<evidence type="ECO:0000313" key="4">
    <source>
        <dbReference type="EMBL" id="TGN27415.1"/>
    </source>
</evidence>
<keyword evidence="5" id="KW-1185">Reference proteome</keyword>
<feature type="region of interest" description="Disordered" evidence="2">
    <location>
        <begin position="42"/>
        <end position="143"/>
    </location>
</feature>
<evidence type="ECO:0000259" key="3">
    <source>
        <dbReference type="Pfam" id="PF04650"/>
    </source>
</evidence>
<keyword evidence="1" id="KW-0732">Signal</keyword>
<dbReference type="InterPro" id="IPR005877">
    <property type="entry name" value="YSIRK_signal_dom"/>
</dbReference>
<dbReference type="NCBIfam" id="TIGR01168">
    <property type="entry name" value="YSIRK_signal"/>
    <property type="match status" value="1"/>
</dbReference>
<feature type="compositionally biased region" description="Polar residues" evidence="2">
    <location>
        <begin position="42"/>
        <end position="70"/>
    </location>
</feature>
<gene>
    <name evidence="4" type="ORF">E2558_06105</name>
</gene>
<feature type="compositionally biased region" description="Low complexity" evidence="2">
    <location>
        <begin position="88"/>
        <end position="100"/>
    </location>
</feature>
<dbReference type="Proteomes" id="UP000297459">
    <property type="component" value="Unassembled WGS sequence"/>
</dbReference>
<proteinExistence type="predicted"/>
<sequence length="380" mass="42406">MIFNNKQRFGIRKFTIGISSILLGSVLFIGVDSVAHASELNDTNNSSHVNSPSTSNPTDDNQPNETNQSAPLIDSSANAANNDKELNNNDQLNSTNNSQSINHSEDTSDSYNANTDNNNNESDSYNTNTETTNSDSNLSPINNNQQKHLINADRFKRPQKNPNWDVSSLLPIGGGGVDVTPGLSTFKDDGNVNYNFTVSLSPIKSSDHMKTGKTFGITVPKFVQNVQFKLIGTREEETLVPHNVNLTLGQISEEDYKKTNKFNLIPTYEEYLKLKNAGKNELPSSVIKYDESNNYFSGGTYNPDYAKSYGVSTLIDGSIGLNVSFDITKEQFKKTPYLPLDARLRWKSIMENYPIDCFENGSQPLDNFRHHISTFFIYIY</sequence>
<feature type="domain" description="YSIRK Gram-positive signal peptide" evidence="3">
    <location>
        <begin position="4"/>
        <end position="28"/>
    </location>
</feature>
<dbReference type="EMBL" id="SRPJ01000002">
    <property type="protein sequence ID" value="TGN27415.1"/>
    <property type="molecule type" value="Genomic_DNA"/>
</dbReference>
<evidence type="ECO:0000256" key="1">
    <source>
        <dbReference type="ARBA" id="ARBA00022729"/>
    </source>
</evidence>
<protein>
    <submittedName>
        <fullName evidence="4">YSIRK-type signal peptide-containing protein</fullName>
    </submittedName>
</protein>
<name>A0A4Z1BXX3_9STAP</name>
<dbReference type="Pfam" id="PF04650">
    <property type="entry name" value="YSIRK_signal"/>
    <property type="match status" value="1"/>
</dbReference>
<dbReference type="AlphaFoldDB" id="A0A4Z1BXX3"/>